<dbReference type="AlphaFoldDB" id="A0A2T3G8N7"/>
<sequence>MGTTQQHNNTTDSQAIAPALRHDVHDNADAPPAIAPLPHTHALIRDFTALDVPHKGIARTVVPRHLLIAVNS</sequence>
<accession>A0A2T3G8N7</accession>
<evidence type="ECO:0000313" key="2">
    <source>
        <dbReference type="EMBL" id="PST45865.1"/>
    </source>
</evidence>
<dbReference type="EMBL" id="NWTX01000017">
    <property type="protein sequence ID" value="PST45865.1"/>
    <property type="molecule type" value="Genomic_DNA"/>
</dbReference>
<evidence type="ECO:0000313" key="3">
    <source>
        <dbReference type="Proteomes" id="UP000240228"/>
    </source>
</evidence>
<reference evidence="2 3" key="2">
    <citation type="submission" date="2018-03" db="EMBL/GenBank/DDBJ databases">
        <title>The comparative genomics of Bifidobacterium callitrichos reflects dietary carbohydrate utilization within the common marmoset gut.</title>
        <authorList>
            <person name="Rani A."/>
        </authorList>
    </citation>
    <scope>NUCLEOTIDE SEQUENCE [LARGE SCALE GENOMIC DNA]</scope>
    <source>
        <strain evidence="2 3">UMA51805</strain>
    </source>
</reference>
<gene>
    <name evidence="2" type="ORF">CPA40_08880</name>
</gene>
<name>A0A2T3G8N7_9BIFI</name>
<reference evidence="3" key="1">
    <citation type="submission" date="2017-09" db="EMBL/GenBank/DDBJ databases">
        <authorList>
            <person name="Sela D.A."/>
            <person name="Albert K."/>
        </authorList>
    </citation>
    <scope>NUCLEOTIDE SEQUENCE [LARGE SCALE GENOMIC DNA]</scope>
    <source>
        <strain evidence="3">UMA51805</strain>
    </source>
</reference>
<organism evidence="2 3">
    <name type="scientific">Bifidobacterium callitrichos</name>
    <dbReference type="NCBI Taxonomy" id="762209"/>
    <lineage>
        <taxon>Bacteria</taxon>
        <taxon>Bacillati</taxon>
        <taxon>Actinomycetota</taxon>
        <taxon>Actinomycetes</taxon>
        <taxon>Bifidobacteriales</taxon>
        <taxon>Bifidobacteriaceae</taxon>
        <taxon>Bifidobacterium</taxon>
    </lineage>
</organism>
<feature type="compositionally biased region" description="Polar residues" evidence="1">
    <location>
        <begin position="1"/>
        <end position="14"/>
    </location>
</feature>
<comment type="caution">
    <text evidence="2">The sequence shown here is derived from an EMBL/GenBank/DDBJ whole genome shotgun (WGS) entry which is preliminary data.</text>
</comment>
<keyword evidence="3" id="KW-1185">Reference proteome</keyword>
<proteinExistence type="predicted"/>
<feature type="region of interest" description="Disordered" evidence="1">
    <location>
        <begin position="1"/>
        <end position="35"/>
    </location>
</feature>
<evidence type="ECO:0000256" key="1">
    <source>
        <dbReference type="SAM" id="MobiDB-lite"/>
    </source>
</evidence>
<protein>
    <submittedName>
        <fullName evidence="2">Uncharacterized protein</fullName>
    </submittedName>
</protein>
<dbReference type="Proteomes" id="UP000240228">
    <property type="component" value="Unassembled WGS sequence"/>
</dbReference>